<evidence type="ECO:0000256" key="2">
    <source>
        <dbReference type="ARBA" id="ARBA00023186"/>
    </source>
</evidence>
<dbReference type="GO" id="GO:0046872">
    <property type="term" value="F:metal ion binding"/>
    <property type="evidence" value="ECO:0007669"/>
    <property type="project" value="TreeGrafter"/>
</dbReference>
<evidence type="ECO:0000256" key="6">
    <source>
        <dbReference type="RuleBase" id="RU003479"/>
    </source>
</evidence>
<dbReference type="InterPro" id="IPR037124">
    <property type="entry name" value="Chaperonin_GroES_sf"/>
</dbReference>
<dbReference type="PROSITE" id="PS00681">
    <property type="entry name" value="CHAPERONINS_CPN10"/>
    <property type="match status" value="1"/>
</dbReference>
<dbReference type="CDD" id="cd00320">
    <property type="entry name" value="cpn10"/>
    <property type="match status" value="2"/>
</dbReference>
<dbReference type="SMART" id="SM00883">
    <property type="entry name" value="Cpn10"/>
    <property type="match status" value="1"/>
</dbReference>
<protein>
    <recommendedName>
        <fullName evidence="4">20 kDa chaperonin, chloroplastic</fullName>
    </recommendedName>
    <alternativeName>
        <fullName evidence="3">Chaperonin 10</fullName>
    </alternativeName>
    <alternativeName>
        <fullName evidence="5">Protein Cpn21</fullName>
    </alternativeName>
</protein>
<dbReference type="InterPro" id="IPR011032">
    <property type="entry name" value="GroES-like_sf"/>
</dbReference>
<keyword evidence="8" id="KW-1185">Reference proteome</keyword>
<dbReference type="GO" id="GO:0005739">
    <property type="term" value="C:mitochondrion"/>
    <property type="evidence" value="ECO:0007669"/>
    <property type="project" value="TreeGrafter"/>
</dbReference>
<dbReference type="InterPro" id="IPR020818">
    <property type="entry name" value="Chaperonin_GroES"/>
</dbReference>
<dbReference type="GO" id="GO:0009507">
    <property type="term" value="C:chloroplast"/>
    <property type="evidence" value="ECO:0007669"/>
    <property type="project" value="TreeGrafter"/>
</dbReference>
<dbReference type="GO" id="GO:0051082">
    <property type="term" value="F:unfolded protein binding"/>
    <property type="evidence" value="ECO:0007669"/>
    <property type="project" value="TreeGrafter"/>
</dbReference>
<evidence type="ECO:0000256" key="4">
    <source>
        <dbReference type="ARBA" id="ARBA00073031"/>
    </source>
</evidence>
<evidence type="ECO:0000256" key="1">
    <source>
        <dbReference type="ARBA" id="ARBA00006975"/>
    </source>
</evidence>
<keyword evidence="2 6" id="KW-0143">Chaperone</keyword>
<evidence type="ECO:0000256" key="5">
    <source>
        <dbReference type="ARBA" id="ARBA00079398"/>
    </source>
</evidence>
<proteinExistence type="inferred from homology"/>
<organism evidence="7 8">
    <name type="scientific">Symbiochloris irregularis</name>
    <dbReference type="NCBI Taxonomy" id="706552"/>
    <lineage>
        <taxon>Eukaryota</taxon>
        <taxon>Viridiplantae</taxon>
        <taxon>Chlorophyta</taxon>
        <taxon>core chlorophytes</taxon>
        <taxon>Trebouxiophyceae</taxon>
        <taxon>Trebouxiales</taxon>
        <taxon>Trebouxiaceae</taxon>
        <taxon>Symbiochloris</taxon>
    </lineage>
</organism>
<evidence type="ECO:0000313" key="7">
    <source>
        <dbReference type="EMBL" id="KAK9804171.1"/>
    </source>
</evidence>
<dbReference type="GO" id="GO:0051087">
    <property type="term" value="F:protein-folding chaperone binding"/>
    <property type="evidence" value="ECO:0007669"/>
    <property type="project" value="TreeGrafter"/>
</dbReference>
<dbReference type="PANTHER" id="PTHR10772:SF63">
    <property type="entry name" value="20 KDA CHAPERONIN, CHLOROPLASTIC"/>
    <property type="match status" value="1"/>
</dbReference>
<dbReference type="AlphaFoldDB" id="A0AAW1P349"/>
<gene>
    <name evidence="7" type="ORF">WJX73_008285</name>
</gene>
<sequence>MSDSCSFELEVEDSEETRVQAAIFAVGPQHSLQDLRRPKVPCRARFDCCAGAVQGCGTLGRTHLRQVKEGETVVYSKYAGTEVSLKGAEHVILKEDDVIGLLPGKDISELKPLGDRILIQVEKARDRSEGGVLLSAEARDKPTFGKVLAVGSGKADDKGNVVKPNLSVGDLVLYQKFSGTEFQGDNDDEYIVVREMDVLASVT</sequence>
<evidence type="ECO:0000313" key="8">
    <source>
        <dbReference type="Proteomes" id="UP001465755"/>
    </source>
</evidence>
<dbReference type="InterPro" id="IPR018369">
    <property type="entry name" value="Chaprnonin_Cpn10_CS"/>
</dbReference>
<comment type="similarity">
    <text evidence="1 6">Belongs to the GroES chaperonin family.</text>
</comment>
<name>A0AAW1P349_9CHLO</name>
<evidence type="ECO:0000256" key="3">
    <source>
        <dbReference type="ARBA" id="ARBA00031971"/>
    </source>
</evidence>
<dbReference type="GO" id="GO:0044183">
    <property type="term" value="F:protein folding chaperone"/>
    <property type="evidence" value="ECO:0007669"/>
    <property type="project" value="InterPro"/>
</dbReference>
<dbReference type="PANTHER" id="PTHR10772">
    <property type="entry name" value="10 KDA HEAT SHOCK PROTEIN"/>
    <property type="match status" value="1"/>
</dbReference>
<dbReference type="SUPFAM" id="SSF50129">
    <property type="entry name" value="GroES-like"/>
    <property type="match status" value="2"/>
</dbReference>
<dbReference type="HAMAP" id="MF_00580">
    <property type="entry name" value="CH10"/>
    <property type="match status" value="1"/>
</dbReference>
<dbReference type="PRINTS" id="PR00297">
    <property type="entry name" value="CHAPERONIN10"/>
</dbReference>
<reference evidence="7 8" key="1">
    <citation type="journal article" date="2024" name="Nat. Commun.">
        <title>Phylogenomics reveals the evolutionary origins of lichenization in chlorophyte algae.</title>
        <authorList>
            <person name="Puginier C."/>
            <person name="Libourel C."/>
            <person name="Otte J."/>
            <person name="Skaloud P."/>
            <person name="Haon M."/>
            <person name="Grisel S."/>
            <person name="Petersen M."/>
            <person name="Berrin J.G."/>
            <person name="Delaux P.M."/>
            <person name="Dal Grande F."/>
            <person name="Keller J."/>
        </authorList>
    </citation>
    <scope>NUCLEOTIDE SEQUENCE [LARGE SCALE GENOMIC DNA]</scope>
    <source>
        <strain evidence="7 8">SAG 2036</strain>
    </source>
</reference>
<comment type="caution">
    <text evidence="7">The sequence shown here is derived from an EMBL/GenBank/DDBJ whole genome shotgun (WGS) entry which is preliminary data.</text>
</comment>
<dbReference type="Gene3D" id="2.30.33.40">
    <property type="entry name" value="GroES chaperonin"/>
    <property type="match status" value="2"/>
</dbReference>
<dbReference type="GO" id="GO:0005524">
    <property type="term" value="F:ATP binding"/>
    <property type="evidence" value="ECO:0007669"/>
    <property type="project" value="InterPro"/>
</dbReference>
<dbReference type="EMBL" id="JALJOQ010000052">
    <property type="protein sequence ID" value="KAK9804171.1"/>
    <property type="molecule type" value="Genomic_DNA"/>
</dbReference>
<accession>A0AAW1P349</accession>
<dbReference type="Pfam" id="PF00166">
    <property type="entry name" value="Cpn10"/>
    <property type="match status" value="2"/>
</dbReference>
<dbReference type="Proteomes" id="UP001465755">
    <property type="component" value="Unassembled WGS sequence"/>
</dbReference>
<dbReference type="FunFam" id="2.30.33.40:FF:000001">
    <property type="entry name" value="10 kDa chaperonin"/>
    <property type="match status" value="1"/>
</dbReference>